<protein>
    <submittedName>
        <fullName evidence="1">Uncharacterized protein</fullName>
    </submittedName>
</protein>
<sequence length="55" mass="6245">MNQKTTKTFICAYSVQGFQLAPQFLFQKLPTLNAETVSVIFIERQGDMNCPGILY</sequence>
<evidence type="ECO:0000313" key="1">
    <source>
        <dbReference type="EMBL" id="SDM27559.1"/>
    </source>
</evidence>
<dbReference type="EMBL" id="FNGY01000003">
    <property type="protein sequence ID" value="SDM27559.1"/>
    <property type="molecule type" value="Genomic_DNA"/>
</dbReference>
<dbReference type="Proteomes" id="UP000183200">
    <property type="component" value="Unassembled WGS sequence"/>
</dbReference>
<dbReference type="AlphaFoldDB" id="A0A1G9RWC2"/>
<keyword evidence="2" id="KW-1185">Reference proteome</keyword>
<accession>A0A1G9RWC2</accession>
<organism evidence="1 2">
    <name type="scientific">Pedobacter steynii</name>
    <dbReference type="NCBI Taxonomy" id="430522"/>
    <lineage>
        <taxon>Bacteria</taxon>
        <taxon>Pseudomonadati</taxon>
        <taxon>Bacteroidota</taxon>
        <taxon>Sphingobacteriia</taxon>
        <taxon>Sphingobacteriales</taxon>
        <taxon>Sphingobacteriaceae</taxon>
        <taxon>Pedobacter</taxon>
    </lineage>
</organism>
<evidence type="ECO:0000313" key="2">
    <source>
        <dbReference type="Proteomes" id="UP000183200"/>
    </source>
</evidence>
<reference evidence="2" key="1">
    <citation type="submission" date="2016-10" db="EMBL/GenBank/DDBJ databases">
        <authorList>
            <person name="Varghese N."/>
            <person name="Submissions S."/>
        </authorList>
    </citation>
    <scope>NUCLEOTIDE SEQUENCE [LARGE SCALE GENOMIC DNA]</scope>
    <source>
        <strain evidence="2">DSM 19110</strain>
    </source>
</reference>
<proteinExistence type="predicted"/>
<name>A0A1G9RWC2_9SPHI</name>
<gene>
    <name evidence="1" type="ORF">SAMN05421820_103385</name>
</gene>